<dbReference type="OMA" id="GPKAFQK"/>
<dbReference type="VEuPathDB" id="CryptoDB:Vbra_14762"/>
<evidence type="ECO:0000313" key="9">
    <source>
        <dbReference type="Proteomes" id="UP000041254"/>
    </source>
</evidence>
<dbReference type="PROSITE" id="PS50171">
    <property type="entry name" value="ZF_MATRIN"/>
    <property type="match status" value="1"/>
</dbReference>
<dbReference type="AlphaFoldDB" id="A0A0G4F8N1"/>
<dbReference type="GO" id="GO:0005681">
    <property type="term" value="C:spliceosomal complex"/>
    <property type="evidence" value="ECO:0007669"/>
    <property type="project" value="InterPro"/>
</dbReference>
<dbReference type="STRING" id="1169540.A0A0G4F8N1"/>
<dbReference type="FunCoup" id="A0A0G4F8N1">
    <property type="interactions" value="728"/>
</dbReference>
<reference evidence="8 9" key="1">
    <citation type="submission" date="2014-11" db="EMBL/GenBank/DDBJ databases">
        <authorList>
            <person name="Zhu J."/>
            <person name="Qi W."/>
            <person name="Song R."/>
        </authorList>
    </citation>
    <scope>NUCLEOTIDE SEQUENCE [LARGE SCALE GENOMIC DNA]</scope>
</reference>
<feature type="region of interest" description="Disordered" evidence="6">
    <location>
        <begin position="180"/>
        <end position="201"/>
    </location>
</feature>
<feature type="compositionally biased region" description="Acidic residues" evidence="6">
    <location>
        <begin position="381"/>
        <end position="404"/>
    </location>
</feature>
<feature type="region of interest" description="Disordered" evidence="6">
    <location>
        <begin position="377"/>
        <end position="410"/>
    </location>
</feature>
<dbReference type="InterPro" id="IPR000690">
    <property type="entry name" value="Matrin/U1-C_Znf_C2H2"/>
</dbReference>
<dbReference type="InParanoid" id="A0A0G4F8N1"/>
<dbReference type="EMBL" id="CDMY01000392">
    <property type="protein sequence ID" value="CEM09068.1"/>
    <property type="molecule type" value="Genomic_DNA"/>
</dbReference>
<gene>
    <name evidence="8" type="ORF">Vbra_14762</name>
</gene>
<dbReference type="InterPro" id="IPR051421">
    <property type="entry name" value="RNA_Proc_DNA_Dmg_Regulator"/>
</dbReference>
<keyword evidence="9" id="KW-1185">Reference proteome</keyword>
<evidence type="ECO:0000259" key="7">
    <source>
        <dbReference type="PROSITE" id="PS50171"/>
    </source>
</evidence>
<feature type="domain" description="Matrin-type" evidence="7">
    <location>
        <begin position="439"/>
        <end position="470"/>
    </location>
</feature>
<evidence type="ECO:0000256" key="6">
    <source>
        <dbReference type="SAM" id="MobiDB-lite"/>
    </source>
</evidence>
<keyword evidence="4" id="KW-0862">Zinc</keyword>
<keyword evidence="5" id="KW-0539">Nucleus</keyword>
<sequence>MSHFLLEQLRQAHEDVETIEKAVAKLLAEKAKHPKHAVKYEHAIRNLLDSLRGKSQTALDIYADKDGLRRDEIQMLGGTRPATQDGIPDVFVNFDQQVQVIKDYHRKFAQQNVLPEIRDDAFFLNQAVAQAQDKLEAIFSGDEKTGKRVDLHPYYVMYVNLKKLKAHRVSEHRKEARVRLEKKKRAHAAEAGEGEQEAHVDDSELPEFQEIDYIQYLQTFDRFHEIPRHCKYRDAQYEQYLRELIGYLRTFFEKQNPIVDMQKIDRQFASDFDARWWSRLVPGWEQSTFDDPLYAIPSDYLFASEATKASHEKGKKYRKNAEVFARKTVDERRALEDASRDHDKTLAELEVTVQRFQELLGDTIQATIQYIQKKQSRTAEELDEEEEEEEEEVPEIEEEEEEGSDAEKPIYNPLNLPLGWDGKPIPYWLYKLHGLGIEYKCEICGNYSYWGRRAFERHFQEWRHAFGMRCLKIPNTSHFKEITRIEDALTLYEKLKKEAEVKAFRQDNEMEMEDDQGNVMSVKAYQDLSRQGLL</sequence>
<dbReference type="OrthoDB" id="2160351at2759"/>
<dbReference type="Proteomes" id="UP000041254">
    <property type="component" value="Unassembled WGS sequence"/>
</dbReference>
<dbReference type="GO" id="GO:0003723">
    <property type="term" value="F:RNA binding"/>
    <property type="evidence" value="ECO:0007669"/>
    <property type="project" value="InterPro"/>
</dbReference>
<keyword evidence="3" id="KW-0863">Zinc-finger</keyword>
<evidence type="ECO:0000256" key="4">
    <source>
        <dbReference type="ARBA" id="ARBA00022833"/>
    </source>
</evidence>
<protein>
    <recommendedName>
        <fullName evidence="7">Matrin-type domain-containing protein</fullName>
    </recommendedName>
</protein>
<name>A0A0G4F8N1_VITBC</name>
<keyword evidence="2" id="KW-0479">Metal-binding</keyword>
<evidence type="ECO:0000256" key="3">
    <source>
        <dbReference type="ARBA" id="ARBA00022771"/>
    </source>
</evidence>
<organism evidence="8 9">
    <name type="scientific">Vitrella brassicaformis (strain CCMP3155)</name>
    <dbReference type="NCBI Taxonomy" id="1169540"/>
    <lineage>
        <taxon>Eukaryota</taxon>
        <taxon>Sar</taxon>
        <taxon>Alveolata</taxon>
        <taxon>Colpodellida</taxon>
        <taxon>Vitrellaceae</taxon>
        <taxon>Vitrella</taxon>
    </lineage>
</organism>
<dbReference type="Pfam" id="PF11931">
    <property type="entry name" value="SF3a60_Prp9_C"/>
    <property type="match status" value="1"/>
</dbReference>
<evidence type="ECO:0000256" key="1">
    <source>
        <dbReference type="ARBA" id="ARBA00004123"/>
    </source>
</evidence>
<comment type="subcellular location">
    <subcellularLocation>
        <location evidence="1">Nucleus</location>
    </subcellularLocation>
</comment>
<dbReference type="PANTHER" id="PTHR12786:SF2">
    <property type="entry name" value="SPLICING FACTOR 3A SUBUNIT 3"/>
    <property type="match status" value="1"/>
</dbReference>
<dbReference type="GO" id="GO:0000398">
    <property type="term" value="P:mRNA splicing, via spliceosome"/>
    <property type="evidence" value="ECO:0007669"/>
    <property type="project" value="InterPro"/>
</dbReference>
<dbReference type="InterPro" id="IPR024598">
    <property type="entry name" value="SF3a60/Prp9_C"/>
</dbReference>
<evidence type="ECO:0000256" key="2">
    <source>
        <dbReference type="ARBA" id="ARBA00022723"/>
    </source>
</evidence>
<dbReference type="PANTHER" id="PTHR12786">
    <property type="entry name" value="SPLICING FACTOR SF3A-RELATED"/>
    <property type="match status" value="1"/>
</dbReference>
<dbReference type="PhylomeDB" id="A0A0G4F8N1"/>
<proteinExistence type="predicted"/>
<evidence type="ECO:0000313" key="8">
    <source>
        <dbReference type="EMBL" id="CEM09068.1"/>
    </source>
</evidence>
<evidence type="ECO:0000256" key="5">
    <source>
        <dbReference type="ARBA" id="ARBA00023242"/>
    </source>
</evidence>
<dbReference type="GO" id="GO:0008270">
    <property type="term" value="F:zinc ion binding"/>
    <property type="evidence" value="ECO:0007669"/>
    <property type="project" value="UniProtKB-KW"/>
</dbReference>
<accession>A0A0G4F8N1</accession>